<dbReference type="Gene3D" id="3.40.50.1360">
    <property type="match status" value="1"/>
</dbReference>
<evidence type="ECO:0000313" key="5">
    <source>
        <dbReference type="Proteomes" id="UP000250257"/>
    </source>
</evidence>
<dbReference type="Gene3D" id="1.10.10.10">
    <property type="entry name" value="Winged helix-like DNA-binding domain superfamily/Winged helix DNA-binding domain"/>
    <property type="match status" value="1"/>
</dbReference>
<dbReference type="GO" id="GO:0003700">
    <property type="term" value="F:DNA-binding transcription factor activity"/>
    <property type="evidence" value="ECO:0007669"/>
    <property type="project" value="InterPro"/>
</dbReference>
<protein>
    <submittedName>
        <fullName evidence="4">Glycerol-3-phosphate regulon repressor</fullName>
    </submittedName>
</protein>
<proteinExistence type="predicted"/>
<dbReference type="InterPro" id="IPR036390">
    <property type="entry name" value="WH_DNA-bd_sf"/>
</dbReference>
<dbReference type="SMART" id="SM01134">
    <property type="entry name" value="DeoRC"/>
    <property type="match status" value="1"/>
</dbReference>
<keyword evidence="1" id="KW-0805">Transcription regulation</keyword>
<evidence type="ECO:0000259" key="3">
    <source>
        <dbReference type="PROSITE" id="PS51000"/>
    </source>
</evidence>
<dbReference type="SMART" id="SM00420">
    <property type="entry name" value="HTH_DEOR"/>
    <property type="match status" value="1"/>
</dbReference>
<dbReference type="Proteomes" id="UP000250257">
    <property type="component" value="Unassembled WGS sequence"/>
</dbReference>
<evidence type="ECO:0000256" key="1">
    <source>
        <dbReference type="ARBA" id="ARBA00023015"/>
    </source>
</evidence>
<organism evidence="4 5">
    <name type="scientific">Listeria fleischmannii subsp. fleischmannii</name>
    <dbReference type="NCBI Taxonomy" id="1671902"/>
    <lineage>
        <taxon>Bacteria</taxon>
        <taxon>Bacillati</taxon>
        <taxon>Bacillota</taxon>
        <taxon>Bacilli</taxon>
        <taxon>Bacillales</taxon>
        <taxon>Listeriaceae</taxon>
        <taxon>Listeria</taxon>
    </lineage>
</organism>
<dbReference type="PANTHER" id="PTHR30363">
    <property type="entry name" value="HTH-TYPE TRANSCRIPTIONAL REGULATOR SRLR-RELATED"/>
    <property type="match status" value="1"/>
</dbReference>
<dbReference type="PRINTS" id="PR00037">
    <property type="entry name" value="HTHLACR"/>
</dbReference>
<dbReference type="InterPro" id="IPR050313">
    <property type="entry name" value="Carb_Metab_HTH_regulators"/>
</dbReference>
<evidence type="ECO:0000256" key="2">
    <source>
        <dbReference type="ARBA" id="ARBA00023163"/>
    </source>
</evidence>
<reference evidence="4 5" key="1">
    <citation type="submission" date="2018-06" db="EMBL/GenBank/DDBJ databases">
        <authorList>
            <consortium name="Pathogen Informatics"/>
            <person name="Doyle S."/>
        </authorList>
    </citation>
    <scope>NUCLEOTIDE SEQUENCE [LARGE SCALE GENOMIC DNA]</scope>
    <source>
        <strain evidence="4 5">NCTC13940</strain>
    </source>
</reference>
<dbReference type="SUPFAM" id="SSF100950">
    <property type="entry name" value="NagB/RpiA/CoA transferase-like"/>
    <property type="match status" value="1"/>
</dbReference>
<dbReference type="Pfam" id="PF08220">
    <property type="entry name" value="HTH_DeoR"/>
    <property type="match status" value="1"/>
</dbReference>
<dbReference type="InterPro" id="IPR036388">
    <property type="entry name" value="WH-like_DNA-bd_sf"/>
</dbReference>
<dbReference type="SUPFAM" id="SSF46785">
    <property type="entry name" value="Winged helix' DNA-binding domain"/>
    <property type="match status" value="1"/>
</dbReference>
<dbReference type="AlphaFoldDB" id="A0A2X3GUL6"/>
<name>A0A2X3GUL6_9LIST</name>
<dbReference type="InterPro" id="IPR014036">
    <property type="entry name" value="DeoR-like_C"/>
</dbReference>
<keyword evidence="2" id="KW-0804">Transcription</keyword>
<feature type="domain" description="HTH deoR-type" evidence="3">
    <location>
        <begin position="14"/>
        <end position="69"/>
    </location>
</feature>
<dbReference type="PROSITE" id="PS51000">
    <property type="entry name" value="HTH_DEOR_2"/>
    <property type="match status" value="1"/>
</dbReference>
<gene>
    <name evidence="4" type="primary">glpR</name>
    <name evidence="4" type="ORF">NCTC13940_00327</name>
</gene>
<dbReference type="Pfam" id="PF00455">
    <property type="entry name" value="DeoRC"/>
    <property type="match status" value="1"/>
</dbReference>
<dbReference type="InterPro" id="IPR001034">
    <property type="entry name" value="DeoR_HTH"/>
</dbReference>
<dbReference type="EMBL" id="UAWT01000001">
    <property type="protein sequence ID" value="SQC64141.1"/>
    <property type="molecule type" value="Genomic_DNA"/>
</dbReference>
<dbReference type="InterPro" id="IPR037171">
    <property type="entry name" value="NagB/RpiA_transferase-like"/>
</dbReference>
<sequence>MQGLFFLKGETMLSIERKRAIVQYVRSRKIATVSELARHFEVHEATIRRDLTALEKDKKLKRTHGGVMIEEKVVSEPDWKKRSEVRYEEKKKIATYAAEMVEEGDTILLDAGTTTGHIAEALKARSDLTIITNDINAASILRFSKSKIIVTGGVVYPETYILNGMITSGTLRNLHVHKAFVTTPALDSDKGLMHYDEYLVPAKQQMIHSADEVILVTDHTKFGRLSLYKYAELDDLSYIITGSEIDPVLKLQFEEKGVQIYIT</sequence>
<evidence type="ECO:0000313" key="4">
    <source>
        <dbReference type="EMBL" id="SQC64141.1"/>
    </source>
</evidence>
<accession>A0A2X3GUL6</accession>
<dbReference type="PANTHER" id="PTHR30363:SF44">
    <property type="entry name" value="AGA OPERON TRANSCRIPTIONAL REPRESSOR-RELATED"/>
    <property type="match status" value="1"/>
</dbReference>